<evidence type="ECO:0008006" key="4">
    <source>
        <dbReference type="Google" id="ProtNLM"/>
    </source>
</evidence>
<evidence type="ECO:0000256" key="1">
    <source>
        <dbReference type="SAM" id="Phobius"/>
    </source>
</evidence>
<gene>
    <name evidence="2" type="ORF">IW256_001986</name>
</gene>
<dbReference type="RefSeq" id="WP_197010674.1">
    <property type="nucleotide sequence ID" value="NZ_BAABES010000008.1"/>
</dbReference>
<protein>
    <recommendedName>
        <fullName evidence="4">DUF2637 domain-containing protein</fullName>
    </recommendedName>
</protein>
<keyword evidence="1" id="KW-0472">Membrane</keyword>
<dbReference type="Pfam" id="PF10935">
    <property type="entry name" value="DUF2637"/>
    <property type="match status" value="1"/>
</dbReference>
<keyword evidence="1" id="KW-1133">Transmembrane helix</keyword>
<evidence type="ECO:0000313" key="3">
    <source>
        <dbReference type="Proteomes" id="UP000614047"/>
    </source>
</evidence>
<dbReference type="InterPro" id="IPR021235">
    <property type="entry name" value="DUF2637"/>
</dbReference>
<feature type="transmembrane region" description="Helical" evidence="1">
    <location>
        <begin position="99"/>
        <end position="119"/>
    </location>
</feature>
<proteinExistence type="predicted"/>
<evidence type="ECO:0000313" key="2">
    <source>
        <dbReference type="EMBL" id="MBG6087873.1"/>
    </source>
</evidence>
<keyword evidence="1" id="KW-0812">Transmembrane</keyword>
<organism evidence="2 3">
    <name type="scientific">Actinomadura viridis</name>
    <dbReference type="NCBI Taxonomy" id="58110"/>
    <lineage>
        <taxon>Bacteria</taxon>
        <taxon>Bacillati</taxon>
        <taxon>Actinomycetota</taxon>
        <taxon>Actinomycetes</taxon>
        <taxon>Streptosporangiales</taxon>
        <taxon>Thermomonosporaceae</taxon>
        <taxon>Actinomadura</taxon>
    </lineage>
</organism>
<name>A0A931GHW5_9ACTN</name>
<dbReference type="Proteomes" id="UP000614047">
    <property type="component" value="Unassembled WGS sequence"/>
</dbReference>
<dbReference type="AlphaFoldDB" id="A0A931GHW5"/>
<reference evidence="2" key="1">
    <citation type="submission" date="2020-11" db="EMBL/GenBank/DDBJ databases">
        <title>Sequencing the genomes of 1000 actinobacteria strains.</title>
        <authorList>
            <person name="Klenk H.-P."/>
        </authorList>
    </citation>
    <scope>NUCLEOTIDE SEQUENCE</scope>
    <source>
        <strain evidence="2">DSM 43175</strain>
    </source>
</reference>
<feature type="transmembrane region" description="Helical" evidence="1">
    <location>
        <begin position="5"/>
        <end position="25"/>
    </location>
</feature>
<sequence length="192" mass="20545">MADRVIRITTAFAVIAVAVVAAIISYRHAYELVHSHGESGTTARLVPFTVDGLIWAASMVILDASRRKQPAPALAKWSLTVGIVATVGANVAHGLNHGLIGALVSAWPALALVGSFELLMMLTRNATSRPAPVPSERAEVEQSPEQAVLAEYFASLDGPGRPLSQRYLAEKHGIDRRKVKQILASTEQHAPQ</sequence>
<feature type="transmembrane region" description="Helical" evidence="1">
    <location>
        <begin position="45"/>
        <end position="62"/>
    </location>
</feature>
<dbReference type="EMBL" id="JADOUA010000001">
    <property type="protein sequence ID" value="MBG6087873.1"/>
    <property type="molecule type" value="Genomic_DNA"/>
</dbReference>
<comment type="caution">
    <text evidence="2">The sequence shown here is derived from an EMBL/GenBank/DDBJ whole genome shotgun (WGS) entry which is preliminary data.</text>
</comment>
<keyword evidence="3" id="KW-1185">Reference proteome</keyword>
<feature type="transmembrane region" description="Helical" evidence="1">
    <location>
        <begin position="74"/>
        <end position="93"/>
    </location>
</feature>
<accession>A0A931GHW5</accession>